<feature type="compositionally biased region" description="Polar residues" evidence="1">
    <location>
        <begin position="98"/>
        <end position="120"/>
    </location>
</feature>
<protein>
    <recommendedName>
        <fullName evidence="4">C2H2-type domain-containing protein</fullName>
    </recommendedName>
</protein>
<dbReference type="VEuPathDB" id="TriTrypDB:BSAL_37710"/>
<evidence type="ECO:0008006" key="4">
    <source>
        <dbReference type="Google" id="ProtNLM"/>
    </source>
</evidence>
<feature type="region of interest" description="Disordered" evidence="1">
    <location>
        <begin position="98"/>
        <end position="129"/>
    </location>
</feature>
<accession>A0A0S4KJY6</accession>
<name>A0A0S4KJY6_BODSA</name>
<sequence length="744" mass="82611">MSHGDHHDREELYYHHDSRNAEEDDDDLLVTSANYTSFTAQHSSSRSRIPNIGSSVSSNRWQMNAEVGLSGDMVRYLSEMTTRCFLETSFLRVGLSKSHPSTSRADPYARSSSSVATCTSPKAAGNTAETAPQTLSEIIGVSDLATQVGNLLFTTRAVIPSMRAEWASFRSTHLQLSHVGPLVSLVAVALQYVVRWKFRLVLSKEILALWFRAACAGITRPEDLISNSVGEAKSHFNGGEKNLKFSRVDALPDWADAKCIFVQHVATHLDAEGGNNKHLVYLHRRKQPSLESSPLLGGVLHHHRPSRNIELCLSLWLNSSEIQSNFQELSEWTQSHPVRKFLCSCSAFSNLLSSTTVDARSHWSALHRKSLEILLNLEASTTQGRRWEGDVSVDDVGMTRGLMEQWFSLRHETVAMFCLCSALQSLHHDDGHPSRHDTLAERSATEKDNPPANEEFFFSTSLDDDGQQHKSMMLTHKDDDVVLRLGSIIHVGYQGDASRLRHQFGVLLVLLASSSQSSRVVASSSSDRLQPQKRSRGLEIIDDNMRHVGPTISSRTATQSKQLPKAFKRPKELCSICGKMFDQSRMVIHSRMHRRQSPIDLSLAAAPLDSTTNVSATPIISSVTQRREPPAVVVVEFVEAESTPALLSESPSATLDVVTPVLPHGIFSRDECEAYVRRFRVAHPDLFRTTTLDEGSSLTRNSSPNSVQFDDVGVSLSLDSGFTLHSLPDEHDDATLLCLNEYLR</sequence>
<gene>
    <name evidence="2" type="ORF">BSAL_37710</name>
</gene>
<feature type="compositionally biased region" description="Basic and acidic residues" evidence="1">
    <location>
        <begin position="1"/>
        <end position="21"/>
    </location>
</feature>
<proteinExistence type="predicted"/>
<organism evidence="2 3">
    <name type="scientific">Bodo saltans</name>
    <name type="common">Flagellated protozoan</name>
    <dbReference type="NCBI Taxonomy" id="75058"/>
    <lineage>
        <taxon>Eukaryota</taxon>
        <taxon>Discoba</taxon>
        <taxon>Euglenozoa</taxon>
        <taxon>Kinetoplastea</taxon>
        <taxon>Metakinetoplastina</taxon>
        <taxon>Eubodonida</taxon>
        <taxon>Bodonidae</taxon>
        <taxon>Bodo</taxon>
    </lineage>
</organism>
<feature type="compositionally biased region" description="Basic and acidic residues" evidence="1">
    <location>
        <begin position="430"/>
        <end position="449"/>
    </location>
</feature>
<evidence type="ECO:0000256" key="1">
    <source>
        <dbReference type="SAM" id="MobiDB-lite"/>
    </source>
</evidence>
<dbReference type="AlphaFoldDB" id="A0A0S4KJY6"/>
<keyword evidence="3" id="KW-1185">Reference proteome</keyword>
<dbReference type="Proteomes" id="UP000051952">
    <property type="component" value="Unassembled WGS sequence"/>
</dbReference>
<evidence type="ECO:0000313" key="3">
    <source>
        <dbReference type="Proteomes" id="UP000051952"/>
    </source>
</evidence>
<feature type="region of interest" description="Disordered" evidence="1">
    <location>
        <begin position="430"/>
        <end position="454"/>
    </location>
</feature>
<dbReference type="EMBL" id="CYKH01002046">
    <property type="protein sequence ID" value="CUI15309.1"/>
    <property type="molecule type" value="Genomic_DNA"/>
</dbReference>
<evidence type="ECO:0000313" key="2">
    <source>
        <dbReference type="EMBL" id="CUI15309.1"/>
    </source>
</evidence>
<reference evidence="3" key="1">
    <citation type="submission" date="2015-09" db="EMBL/GenBank/DDBJ databases">
        <authorList>
            <consortium name="Pathogen Informatics"/>
        </authorList>
    </citation>
    <scope>NUCLEOTIDE SEQUENCE [LARGE SCALE GENOMIC DNA]</scope>
    <source>
        <strain evidence="3">Lake Konstanz</strain>
    </source>
</reference>
<feature type="region of interest" description="Disordered" evidence="1">
    <location>
        <begin position="1"/>
        <end position="24"/>
    </location>
</feature>